<name>A0A2I7N997_9NEIS</name>
<evidence type="ECO:0000313" key="2">
    <source>
        <dbReference type="Proteomes" id="UP000236655"/>
    </source>
</evidence>
<dbReference type="InterPro" id="IPR009387">
    <property type="entry name" value="HigB-2"/>
</dbReference>
<reference evidence="2" key="1">
    <citation type="submission" date="2017-11" db="EMBL/GenBank/DDBJ databases">
        <authorList>
            <person name="Chan K.G."/>
            <person name="Lee L.S."/>
        </authorList>
    </citation>
    <scope>NUCLEOTIDE SEQUENCE [LARGE SCALE GENOMIC DNA]</scope>
    <source>
        <strain evidence="2">DSM 100970</strain>
    </source>
</reference>
<protein>
    <recommendedName>
        <fullName evidence="3">Type II toxin-antitoxin system RelE/ParE family toxin</fullName>
    </recommendedName>
</protein>
<dbReference type="RefSeq" id="WP_102952320.1">
    <property type="nucleotide sequence ID" value="NZ_CP024847.1"/>
</dbReference>
<accession>A0A2I7N997</accession>
<dbReference type="KEGG" id="nba:CUN60_12270"/>
<dbReference type="EMBL" id="CP024847">
    <property type="protein sequence ID" value="AUR53034.1"/>
    <property type="molecule type" value="Genomic_DNA"/>
</dbReference>
<dbReference type="OrthoDB" id="8607264at2"/>
<keyword evidence="2" id="KW-1185">Reference proteome</keyword>
<dbReference type="AlphaFoldDB" id="A0A2I7N997"/>
<evidence type="ECO:0008006" key="3">
    <source>
        <dbReference type="Google" id="ProtNLM"/>
    </source>
</evidence>
<dbReference type="Proteomes" id="UP000236655">
    <property type="component" value="Chromosome"/>
</dbReference>
<gene>
    <name evidence="1" type="ORF">CUN60_12270</name>
</gene>
<dbReference type="PIRSF" id="PIRSF018634">
    <property type="entry name" value="UCP018634"/>
    <property type="match status" value="1"/>
</dbReference>
<organism evidence="1 2">
    <name type="scientific">Aquella oligotrophica</name>
    <dbReference type="NCBI Taxonomy" id="2067065"/>
    <lineage>
        <taxon>Bacteria</taxon>
        <taxon>Pseudomonadati</taxon>
        <taxon>Pseudomonadota</taxon>
        <taxon>Betaproteobacteria</taxon>
        <taxon>Neisseriales</taxon>
        <taxon>Neisseriaceae</taxon>
        <taxon>Aquella</taxon>
    </lineage>
</organism>
<proteinExistence type="predicted"/>
<evidence type="ECO:0000313" key="1">
    <source>
        <dbReference type="EMBL" id="AUR53034.1"/>
    </source>
</evidence>
<sequence>MRVFKTQFFNKWQNKESELSNDSLITAIEELEKGLFEANLGGNLYKKRVAMPNKGKRGAYRVIIAHKTKDNSWIYIYGFSKSELSNIGNDDLEELKKLAKDLFSIHIDKLANILIEVKNEK</sequence>
<dbReference type="Pfam" id="PF06296">
    <property type="entry name" value="RelE"/>
    <property type="match status" value="1"/>
</dbReference>